<dbReference type="InterPro" id="IPR036875">
    <property type="entry name" value="Znf_CCHC_sf"/>
</dbReference>
<dbReference type="AlphaFoldDB" id="A0A5B6V3K1"/>
<dbReference type="Proteomes" id="UP000325315">
    <property type="component" value="Unassembled WGS sequence"/>
</dbReference>
<dbReference type="EMBL" id="SMMG02000008">
    <property type="protein sequence ID" value="KAA3463725.1"/>
    <property type="molecule type" value="Genomic_DNA"/>
</dbReference>
<evidence type="ECO:0000313" key="1">
    <source>
        <dbReference type="EMBL" id="KAA3463725.1"/>
    </source>
</evidence>
<comment type="caution">
    <text evidence="1">The sequence shown here is derived from an EMBL/GenBank/DDBJ whole genome shotgun (WGS) entry which is preliminary data.</text>
</comment>
<gene>
    <name evidence="1" type="ORF">EPI10_008051</name>
</gene>
<dbReference type="SUPFAM" id="SSF57756">
    <property type="entry name" value="Retrovirus zinc finger-like domains"/>
    <property type="match status" value="1"/>
</dbReference>
<sequence length="207" mass="23788">MLTINFETLRMQENETIGEFYTKICNLSNQAFAIGNEYSLSKLVRKVLRSLLEIFVIKFTTIKEAKDIDNTRIDELKNLEGTNPGVKRALLYRGENSFLNTKQTKPARNNTRGAKKIKTLYNVPKSKAKGVAINEEFSKEKKKRIQCHECHDFGHIQVKCANTLKKKKKSMLSLGVMEKNKCSDSNEKHLSNLWHLLQNFVPLLQLA</sequence>
<reference evidence="2" key="1">
    <citation type="journal article" date="2019" name="Plant Biotechnol. J.">
        <title>Genome sequencing of the Australian wild diploid species Gossypium australe highlights disease resistance and delayed gland morphogenesis.</title>
        <authorList>
            <person name="Cai Y."/>
            <person name="Cai X."/>
            <person name="Wang Q."/>
            <person name="Wang P."/>
            <person name="Zhang Y."/>
            <person name="Cai C."/>
            <person name="Xu Y."/>
            <person name="Wang K."/>
            <person name="Zhou Z."/>
            <person name="Wang C."/>
            <person name="Geng S."/>
            <person name="Li B."/>
            <person name="Dong Q."/>
            <person name="Hou Y."/>
            <person name="Wang H."/>
            <person name="Ai P."/>
            <person name="Liu Z."/>
            <person name="Yi F."/>
            <person name="Sun M."/>
            <person name="An G."/>
            <person name="Cheng J."/>
            <person name="Zhang Y."/>
            <person name="Shi Q."/>
            <person name="Xie Y."/>
            <person name="Shi X."/>
            <person name="Chang Y."/>
            <person name="Huang F."/>
            <person name="Chen Y."/>
            <person name="Hong S."/>
            <person name="Mi L."/>
            <person name="Sun Q."/>
            <person name="Zhang L."/>
            <person name="Zhou B."/>
            <person name="Peng R."/>
            <person name="Zhang X."/>
            <person name="Liu F."/>
        </authorList>
    </citation>
    <scope>NUCLEOTIDE SEQUENCE [LARGE SCALE GENOMIC DNA]</scope>
    <source>
        <strain evidence="2">cv. PA1801</strain>
    </source>
</reference>
<name>A0A5B6V3K1_9ROSI</name>
<organism evidence="1 2">
    <name type="scientific">Gossypium australe</name>
    <dbReference type="NCBI Taxonomy" id="47621"/>
    <lineage>
        <taxon>Eukaryota</taxon>
        <taxon>Viridiplantae</taxon>
        <taxon>Streptophyta</taxon>
        <taxon>Embryophyta</taxon>
        <taxon>Tracheophyta</taxon>
        <taxon>Spermatophyta</taxon>
        <taxon>Magnoliopsida</taxon>
        <taxon>eudicotyledons</taxon>
        <taxon>Gunneridae</taxon>
        <taxon>Pentapetalae</taxon>
        <taxon>rosids</taxon>
        <taxon>malvids</taxon>
        <taxon>Malvales</taxon>
        <taxon>Malvaceae</taxon>
        <taxon>Malvoideae</taxon>
        <taxon>Gossypium</taxon>
    </lineage>
</organism>
<dbReference type="OrthoDB" id="990032at2759"/>
<keyword evidence="2" id="KW-1185">Reference proteome</keyword>
<protein>
    <submittedName>
        <fullName evidence="1">Receptor-like protein 12</fullName>
    </submittedName>
</protein>
<keyword evidence="1" id="KW-0675">Receptor</keyword>
<dbReference type="GO" id="GO:0008270">
    <property type="term" value="F:zinc ion binding"/>
    <property type="evidence" value="ECO:0007669"/>
    <property type="project" value="InterPro"/>
</dbReference>
<evidence type="ECO:0000313" key="2">
    <source>
        <dbReference type="Proteomes" id="UP000325315"/>
    </source>
</evidence>
<accession>A0A5B6V3K1</accession>
<proteinExistence type="predicted"/>
<dbReference type="GO" id="GO:0003676">
    <property type="term" value="F:nucleic acid binding"/>
    <property type="evidence" value="ECO:0007669"/>
    <property type="project" value="InterPro"/>
</dbReference>